<feature type="domain" description="DDE Tnp4" evidence="3">
    <location>
        <begin position="2"/>
        <end position="105"/>
    </location>
</feature>
<dbReference type="GO" id="GO:0046872">
    <property type="term" value="F:metal ion binding"/>
    <property type="evidence" value="ECO:0007669"/>
    <property type="project" value="UniProtKB-KW"/>
</dbReference>
<comment type="cofactor">
    <cofactor evidence="1">
        <name>a divalent metal cation</name>
        <dbReference type="ChEBI" id="CHEBI:60240"/>
    </cofactor>
</comment>
<accession>A0AAV8VE20</accession>
<evidence type="ECO:0000259" key="3">
    <source>
        <dbReference type="Pfam" id="PF13359"/>
    </source>
</evidence>
<proteinExistence type="predicted"/>
<gene>
    <name evidence="4" type="ORF">NQ315_014735</name>
</gene>
<evidence type="ECO:0000313" key="5">
    <source>
        <dbReference type="Proteomes" id="UP001159042"/>
    </source>
</evidence>
<dbReference type="InterPro" id="IPR027806">
    <property type="entry name" value="HARBI1_dom"/>
</dbReference>
<evidence type="ECO:0000256" key="2">
    <source>
        <dbReference type="ARBA" id="ARBA00022723"/>
    </source>
</evidence>
<dbReference type="Proteomes" id="UP001159042">
    <property type="component" value="Unassembled WGS sequence"/>
</dbReference>
<keyword evidence="2" id="KW-0479">Metal-binding</keyword>
<sequence length="150" mass="17198">MNDSNIFSESRLKAAIEDNSLCFPEWGGIVGDDAFPLKKYVMKPYSRHGMSESQRMFNYRLSRTRRIVENAFGIMASRFRIFSRSIEVCPDKVDDIVKAACALDNWLRRTSTNHYMPPGTTDHEDIDTGIMTPGLWRKDVSNDQGFIEGH</sequence>
<evidence type="ECO:0000313" key="4">
    <source>
        <dbReference type="EMBL" id="KAJ8912368.1"/>
    </source>
</evidence>
<evidence type="ECO:0000256" key="1">
    <source>
        <dbReference type="ARBA" id="ARBA00001968"/>
    </source>
</evidence>
<dbReference type="AlphaFoldDB" id="A0AAV8VE20"/>
<reference evidence="4 5" key="1">
    <citation type="journal article" date="2023" name="Insect Mol. Biol.">
        <title>Genome sequencing provides insights into the evolution of gene families encoding plant cell wall-degrading enzymes in longhorned beetles.</title>
        <authorList>
            <person name="Shin N.R."/>
            <person name="Okamura Y."/>
            <person name="Kirsch R."/>
            <person name="Pauchet Y."/>
        </authorList>
    </citation>
    <scope>NUCLEOTIDE SEQUENCE [LARGE SCALE GENOMIC DNA]</scope>
    <source>
        <strain evidence="4">EAD_L_NR</strain>
    </source>
</reference>
<organism evidence="4 5">
    <name type="scientific">Exocentrus adspersus</name>
    <dbReference type="NCBI Taxonomy" id="1586481"/>
    <lineage>
        <taxon>Eukaryota</taxon>
        <taxon>Metazoa</taxon>
        <taxon>Ecdysozoa</taxon>
        <taxon>Arthropoda</taxon>
        <taxon>Hexapoda</taxon>
        <taxon>Insecta</taxon>
        <taxon>Pterygota</taxon>
        <taxon>Neoptera</taxon>
        <taxon>Endopterygota</taxon>
        <taxon>Coleoptera</taxon>
        <taxon>Polyphaga</taxon>
        <taxon>Cucujiformia</taxon>
        <taxon>Chrysomeloidea</taxon>
        <taxon>Cerambycidae</taxon>
        <taxon>Lamiinae</taxon>
        <taxon>Acanthocinini</taxon>
        <taxon>Exocentrus</taxon>
    </lineage>
</organism>
<dbReference type="EMBL" id="JANEYG010000132">
    <property type="protein sequence ID" value="KAJ8912368.1"/>
    <property type="molecule type" value="Genomic_DNA"/>
</dbReference>
<keyword evidence="5" id="KW-1185">Reference proteome</keyword>
<protein>
    <recommendedName>
        <fullName evidence="3">DDE Tnp4 domain-containing protein</fullName>
    </recommendedName>
</protein>
<dbReference type="Pfam" id="PF13359">
    <property type="entry name" value="DDE_Tnp_4"/>
    <property type="match status" value="1"/>
</dbReference>
<name>A0AAV8VE20_9CUCU</name>
<comment type="caution">
    <text evidence="4">The sequence shown here is derived from an EMBL/GenBank/DDBJ whole genome shotgun (WGS) entry which is preliminary data.</text>
</comment>